<dbReference type="PANTHER" id="PTHR10146">
    <property type="entry name" value="PROLINE SYNTHETASE CO-TRANSCRIBED BACTERIAL HOMOLOG PROTEIN"/>
    <property type="match status" value="1"/>
</dbReference>
<dbReference type="SUPFAM" id="SSF53067">
    <property type="entry name" value="Actin-like ATPase domain"/>
    <property type="match status" value="1"/>
</dbReference>
<evidence type="ECO:0000313" key="4">
    <source>
        <dbReference type="Proteomes" id="UP001632038"/>
    </source>
</evidence>
<name>A0ABD3D8L8_9LAMI</name>
<comment type="caution">
    <text evidence="3">The sequence shown here is derived from an EMBL/GenBank/DDBJ whole genome shotgun (WGS) entry which is preliminary data.</text>
</comment>
<dbReference type="InterPro" id="IPR011078">
    <property type="entry name" value="PyrdxlP_homeostasis"/>
</dbReference>
<keyword evidence="4" id="KW-1185">Reference proteome</keyword>
<dbReference type="InterPro" id="IPR029066">
    <property type="entry name" value="PLP-binding_barrel"/>
</dbReference>
<dbReference type="InterPro" id="IPR043129">
    <property type="entry name" value="ATPase_NBD"/>
</dbReference>
<organism evidence="3 4">
    <name type="scientific">Castilleja foliolosa</name>
    <dbReference type="NCBI Taxonomy" id="1961234"/>
    <lineage>
        <taxon>Eukaryota</taxon>
        <taxon>Viridiplantae</taxon>
        <taxon>Streptophyta</taxon>
        <taxon>Embryophyta</taxon>
        <taxon>Tracheophyta</taxon>
        <taxon>Spermatophyta</taxon>
        <taxon>Magnoliopsida</taxon>
        <taxon>eudicotyledons</taxon>
        <taxon>Gunneridae</taxon>
        <taxon>Pentapetalae</taxon>
        <taxon>asterids</taxon>
        <taxon>lamiids</taxon>
        <taxon>Lamiales</taxon>
        <taxon>Orobanchaceae</taxon>
        <taxon>Pedicularideae</taxon>
        <taxon>Castillejinae</taxon>
        <taxon>Castilleja</taxon>
    </lineage>
</organism>
<dbReference type="Pfam" id="PF00349">
    <property type="entry name" value="Hexokinase_1"/>
    <property type="match status" value="1"/>
</dbReference>
<evidence type="ECO:0000256" key="1">
    <source>
        <dbReference type="ARBA" id="ARBA00022898"/>
    </source>
</evidence>
<keyword evidence="1" id="KW-0663">Pyridoxal phosphate</keyword>
<dbReference type="PANTHER" id="PTHR10146:SF14">
    <property type="entry name" value="PYRIDOXAL PHOSPHATE HOMEOSTASIS PROTEIN"/>
    <property type="match status" value="1"/>
</dbReference>
<reference evidence="4" key="1">
    <citation type="journal article" date="2024" name="IScience">
        <title>Strigolactones Initiate the Formation of Haustorium-like Structures in Castilleja.</title>
        <authorList>
            <person name="Buerger M."/>
            <person name="Peterson D."/>
            <person name="Chory J."/>
        </authorList>
    </citation>
    <scope>NUCLEOTIDE SEQUENCE [LARGE SCALE GENOMIC DNA]</scope>
</reference>
<sequence length="373" mass="40517">MQRVRVETERSGRRAGDVRLVAVSKTKPISLIEQVYEAGHRCFGENYVQEIIEKAPQLPSDIEWHFVGHLQSNKVKSLLAAVPNLAMVEGVDNEKVANNLDRVVSNIGRQPLKVLVQVNTSGEVFKAFKHRKSSTTRHGCTDDGQLGLTFSFPVRQLSLASGTLIKWTKGFHIEDAVGEDIVGELRKAMERAGLDMCVIALFDYGFDDEGETYGTLTVVLGLGVHGGVTPGETRVIGFQNGSKLVSTFGSINASAAQDKGSRQQPLHGCMPGRNDGVLHVVEHDDLKSLFCVSKAIIEAIRVLCVVEHDDLKSMFCVSKAIREASLVAKQSHFAYNTPRKTVFFPSDDDGFVVVHGGVSASTGLGWSTAVLVG</sequence>
<feature type="domain" description="Hexokinase N-terminal" evidence="2">
    <location>
        <begin position="135"/>
        <end position="202"/>
    </location>
</feature>
<proteinExistence type="predicted"/>
<protein>
    <recommendedName>
        <fullName evidence="2">Hexokinase N-terminal domain-containing protein</fullName>
    </recommendedName>
</protein>
<gene>
    <name evidence="3" type="ORF">CASFOL_018354</name>
</gene>
<evidence type="ECO:0000259" key="2">
    <source>
        <dbReference type="Pfam" id="PF00349"/>
    </source>
</evidence>
<dbReference type="Gene3D" id="3.20.20.10">
    <property type="entry name" value="Alanine racemase"/>
    <property type="match status" value="1"/>
</dbReference>
<dbReference type="InterPro" id="IPR022672">
    <property type="entry name" value="Hexokinase_N"/>
</dbReference>
<evidence type="ECO:0000313" key="3">
    <source>
        <dbReference type="EMBL" id="KAL3637906.1"/>
    </source>
</evidence>
<dbReference type="Proteomes" id="UP001632038">
    <property type="component" value="Unassembled WGS sequence"/>
</dbReference>
<accession>A0ABD3D8L8</accession>
<dbReference type="AlphaFoldDB" id="A0ABD3D8L8"/>
<dbReference type="EMBL" id="JAVIJP010000023">
    <property type="protein sequence ID" value="KAL3637906.1"/>
    <property type="molecule type" value="Genomic_DNA"/>
</dbReference>
<dbReference type="SUPFAM" id="SSF51419">
    <property type="entry name" value="PLP-binding barrel"/>
    <property type="match status" value="1"/>
</dbReference>
<dbReference type="PROSITE" id="PS01211">
    <property type="entry name" value="UPF0001"/>
    <property type="match status" value="1"/>
</dbReference>